<dbReference type="Proteomes" id="UP000560081">
    <property type="component" value="Unassembled WGS sequence"/>
</dbReference>
<dbReference type="HAMAP" id="MF_02065">
    <property type="entry name" value="MltG"/>
    <property type="match status" value="1"/>
</dbReference>
<feature type="site" description="Important for catalytic activity" evidence="7">
    <location>
        <position position="339"/>
    </location>
</feature>
<protein>
    <recommendedName>
        <fullName evidence="7">Endolytic murein transglycosylase</fullName>
        <ecNumber evidence="7">4.2.2.29</ecNumber>
    </recommendedName>
    <alternativeName>
        <fullName evidence="7">Peptidoglycan lytic transglycosylase</fullName>
    </alternativeName>
    <alternativeName>
        <fullName evidence="7">Peptidoglycan polymerization terminase</fullName>
    </alternativeName>
</protein>
<comment type="caution">
    <text evidence="9">The sequence shown here is derived from an EMBL/GenBank/DDBJ whole genome shotgun (WGS) entry which is preliminary data.</text>
</comment>
<keyword evidence="6 7" id="KW-0961">Cell wall biogenesis/degradation</keyword>
<gene>
    <name evidence="7" type="primary">mltG</name>
    <name evidence="9" type="ORF">BJ976_000925</name>
</gene>
<keyword evidence="4 7" id="KW-0472">Membrane</keyword>
<dbReference type="RefSeq" id="WP_184231826.1">
    <property type="nucleotide sequence ID" value="NZ_BMLA01000001.1"/>
</dbReference>
<comment type="subcellular location">
    <subcellularLocation>
        <location evidence="7">Cell membrane</location>
        <topology evidence="7">Single-pass membrane protein</topology>
    </subcellularLocation>
</comment>
<dbReference type="EMBL" id="JACHMC010000001">
    <property type="protein sequence ID" value="MBB4882574.1"/>
    <property type="molecule type" value="Genomic_DNA"/>
</dbReference>
<evidence type="ECO:0000313" key="10">
    <source>
        <dbReference type="Proteomes" id="UP000560081"/>
    </source>
</evidence>
<evidence type="ECO:0000256" key="3">
    <source>
        <dbReference type="ARBA" id="ARBA00022989"/>
    </source>
</evidence>
<dbReference type="InterPro" id="IPR003770">
    <property type="entry name" value="MLTG-like"/>
</dbReference>
<sequence>MSTPPETPHWHDEEPDDDLDVFSFVHHDDEDADGGDPADRTGSGRGEAGRDGGDAVDADGAAAGAARPRRALGVGGPRGRLRAGLAGASARTRDAVARVAPARGRASGAAPAAGHGAYARGGRSGRGLRTALVLGLVALAVVVGAAWLTRGLFAPADRPEASGEDVTFTVRPGEDLGSIAARLDERGIVASDRAVLAAAEEAGETSVGAGDYVLRERMPAADALAVLQGRADGAAHYVLVGRGQWLDEALDALAESTGIPRAEFDAAAADPTAYGVPAEAPSLEGWLDPGEHYPPVDAGAEDILAELVKPRLAFLEQHGVTDPAEQQRVVTVASILEAEALPKDYPRVAGVIENRLADVDAETRGLLQVDSTVNYGLGRRNLQFTSAQRADESNPYNTYQHRGLPPGPIGMPSDAAVEGALDPVPSEDLYWVTVDIATGRTEFSQTYEQHREYQEQFRRYCAQNPEICS</sequence>
<evidence type="ECO:0000256" key="7">
    <source>
        <dbReference type="HAMAP-Rule" id="MF_02065"/>
    </source>
</evidence>
<organism evidence="9 10">
    <name type="scientific">Micrococcus flavus</name>
    <dbReference type="NCBI Taxonomy" id="384602"/>
    <lineage>
        <taxon>Bacteria</taxon>
        <taxon>Bacillati</taxon>
        <taxon>Actinomycetota</taxon>
        <taxon>Actinomycetes</taxon>
        <taxon>Micrococcales</taxon>
        <taxon>Micrococcaceae</taxon>
        <taxon>Micrococcus</taxon>
    </lineage>
</organism>
<comment type="function">
    <text evidence="7">Functions as a peptidoglycan terminase that cleaves nascent peptidoglycan strands endolytically to terminate their elongation.</text>
</comment>
<comment type="similarity">
    <text evidence="7">Belongs to the transglycosylase MltG family.</text>
</comment>
<reference evidence="9 10" key="1">
    <citation type="submission" date="2020-08" db="EMBL/GenBank/DDBJ databases">
        <title>Sequencing the genomes of 1000 actinobacteria strains.</title>
        <authorList>
            <person name="Klenk H.-P."/>
        </authorList>
    </citation>
    <scope>NUCLEOTIDE SEQUENCE [LARGE SCALE GENOMIC DNA]</scope>
    <source>
        <strain evidence="9 10">DSM 19079</strain>
    </source>
</reference>
<accession>A0A7W7PA69</accession>
<dbReference type="GO" id="GO:0071555">
    <property type="term" value="P:cell wall organization"/>
    <property type="evidence" value="ECO:0007669"/>
    <property type="project" value="UniProtKB-KW"/>
</dbReference>
<evidence type="ECO:0000256" key="8">
    <source>
        <dbReference type="SAM" id="MobiDB-lite"/>
    </source>
</evidence>
<evidence type="ECO:0000256" key="4">
    <source>
        <dbReference type="ARBA" id="ARBA00023136"/>
    </source>
</evidence>
<comment type="catalytic activity">
    <reaction evidence="7">
        <text>a peptidoglycan chain = a peptidoglycan chain with N-acetyl-1,6-anhydromuramyl-[peptide] at the reducing end + a peptidoglycan chain with N-acetylglucosamine at the non-reducing end.</text>
        <dbReference type="EC" id="4.2.2.29"/>
    </reaction>
</comment>
<proteinExistence type="inferred from homology"/>
<feature type="transmembrane region" description="Helical" evidence="7">
    <location>
        <begin position="130"/>
        <end position="148"/>
    </location>
</feature>
<dbReference type="AlphaFoldDB" id="A0A7W7PA69"/>
<evidence type="ECO:0000313" key="9">
    <source>
        <dbReference type="EMBL" id="MBB4882574.1"/>
    </source>
</evidence>
<dbReference type="PANTHER" id="PTHR30518:SF2">
    <property type="entry name" value="ENDOLYTIC MUREIN TRANSGLYCOSYLASE"/>
    <property type="match status" value="1"/>
</dbReference>
<evidence type="ECO:0000256" key="5">
    <source>
        <dbReference type="ARBA" id="ARBA00023239"/>
    </source>
</evidence>
<name>A0A7W7PA69_9MICC</name>
<evidence type="ECO:0000256" key="6">
    <source>
        <dbReference type="ARBA" id="ARBA00023316"/>
    </source>
</evidence>
<dbReference type="GO" id="GO:0005886">
    <property type="term" value="C:plasma membrane"/>
    <property type="evidence" value="ECO:0007669"/>
    <property type="project" value="UniProtKB-SubCell"/>
</dbReference>
<dbReference type="GO" id="GO:0009252">
    <property type="term" value="P:peptidoglycan biosynthetic process"/>
    <property type="evidence" value="ECO:0007669"/>
    <property type="project" value="UniProtKB-UniRule"/>
</dbReference>
<dbReference type="PANTHER" id="PTHR30518">
    <property type="entry name" value="ENDOLYTIC MUREIN TRANSGLYCOSYLASE"/>
    <property type="match status" value="1"/>
</dbReference>
<dbReference type="EC" id="4.2.2.29" evidence="7"/>
<keyword evidence="5 7" id="KW-0456">Lyase</keyword>
<dbReference type="GO" id="GO:0008932">
    <property type="term" value="F:lytic endotransglycosylase activity"/>
    <property type="evidence" value="ECO:0007669"/>
    <property type="project" value="UniProtKB-UniRule"/>
</dbReference>
<keyword evidence="10" id="KW-1185">Reference proteome</keyword>
<evidence type="ECO:0000256" key="2">
    <source>
        <dbReference type="ARBA" id="ARBA00022692"/>
    </source>
</evidence>
<dbReference type="Pfam" id="PF02618">
    <property type="entry name" value="YceG"/>
    <property type="match status" value="1"/>
</dbReference>
<feature type="region of interest" description="Disordered" evidence="8">
    <location>
        <begin position="1"/>
        <end position="79"/>
    </location>
</feature>
<keyword evidence="3 7" id="KW-1133">Transmembrane helix</keyword>
<evidence type="ECO:0000256" key="1">
    <source>
        <dbReference type="ARBA" id="ARBA00022475"/>
    </source>
</evidence>
<dbReference type="Gene3D" id="3.30.1490.480">
    <property type="entry name" value="Endolytic murein transglycosylase"/>
    <property type="match status" value="1"/>
</dbReference>
<keyword evidence="1 7" id="KW-1003">Cell membrane</keyword>
<keyword evidence="2 7" id="KW-0812">Transmembrane</keyword>